<feature type="domain" description="Glycosyl transferase family 1" evidence="2">
    <location>
        <begin position="224"/>
        <end position="381"/>
    </location>
</feature>
<evidence type="ECO:0000313" key="5">
    <source>
        <dbReference type="Proteomes" id="UP000032809"/>
    </source>
</evidence>
<dbReference type="HOGENOM" id="CLU_009583_28_3_0"/>
<keyword evidence="5" id="KW-1185">Reference proteome</keyword>
<dbReference type="Pfam" id="PF13439">
    <property type="entry name" value="Glyco_transf_4"/>
    <property type="match status" value="1"/>
</dbReference>
<dbReference type="STRING" id="1006576.DTL3_0982"/>
<evidence type="ECO:0000313" key="4">
    <source>
        <dbReference type="EMBL" id="CEP78286.1"/>
    </source>
</evidence>
<evidence type="ECO:0000256" key="1">
    <source>
        <dbReference type="ARBA" id="ARBA00022679"/>
    </source>
</evidence>
<dbReference type="PANTHER" id="PTHR46401">
    <property type="entry name" value="GLYCOSYLTRANSFERASE WBBK-RELATED"/>
    <property type="match status" value="1"/>
</dbReference>
<dbReference type="PATRIC" id="fig|1006576.9.peg.969"/>
<dbReference type="SUPFAM" id="SSF53756">
    <property type="entry name" value="UDP-Glycosyltransferase/glycogen phosphorylase"/>
    <property type="match status" value="1"/>
</dbReference>
<protein>
    <submittedName>
        <fullName evidence="4">Glycosyltransferase</fullName>
    </submittedName>
</protein>
<name>A0A0C7NK86_DEFTU</name>
<sequence>MKVLQINTVCGRGSTGRIATDIHKLLLEQGHESVIAYGRGEALNCDNTIKIGNNIDFYNHALKTRFLDKHGFGSKKATKDLVDRIIDYNPDIIHLHNIHGYYLNIEILFNFLKEFNKPVVWTLHDCWAFTGHCAYFDYANCYKWETHCQKCPERKSYPKSIFIDNSYNNFEKKKKLFTGLDKLTLVTPSEWLAKLVKRSFLKEYTVKVINNGIDLSVFKPSPNNFRKSYNLENKFIILGVANKWEKRKGFEYFIELSKLIEPDETIVMVGLSKNQLKQLPKNVIGIKRTNNVQELAEIYTTADVFFNPTLEDNFPTTNLEALACGTPVITFNTGGSIETIDDTTGFIVEKGNLENTIRIIRKIKSEGKEKYSDSCIKRANKYYNKNNKFQEYIELYENLIKEIGSLETSYLCDRKNGRHSTFKKTNL</sequence>
<evidence type="ECO:0000259" key="2">
    <source>
        <dbReference type="Pfam" id="PF00534"/>
    </source>
</evidence>
<organism evidence="4 5">
    <name type="scientific">Defluviitoga tunisiensis</name>
    <dbReference type="NCBI Taxonomy" id="1006576"/>
    <lineage>
        <taxon>Bacteria</taxon>
        <taxon>Thermotogati</taxon>
        <taxon>Thermotogota</taxon>
        <taxon>Thermotogae</taxon>
        <taxon>Petrotogales</taxon>
        <taxon>Petrotogaceae</taxon>
        <taxon>Defluviitoga</taxon>
    </lineage>
</organism>
<dbReference type="RefSeq" id="WP_084217153.1">
    <property type="nucleotide sequence ID" value="NZ_LN824141.1"/>
</dbReference>
<dbReference type="PANTHER" id="PTHR46401:SF2">
    <property type="entry name" value="GLYCOSYLTRANSFERASE WBBK-RELATED"/>
    <property type="match status" value="1"/>
</dbReference>
<evidence type="ECO:0000259" key="3">
    <source>
        <dbReference type="Pfam" id="PF13439"/>
    </source>
</evidence>
<dbReference type="GO" id="GO:0016757">
    <property type="term" value="F:glycosyltransferase activity"/>
    <property type="evidence" value="ECO:0007669"/>
    <property type="project" value="InterPro"/>
</dbReference>
<dbReference type="AlphaFoldDB" id="A0A0C7NK86"/>
<gene>
    <name evidence="4" type="ORF">DTL3_0982</name>
</gene>
<feature type="domain" description="Glycosyltransferase subfamily 4-like N-terminal" evidence="3">
    <location>
        <begin position="17"/>
        <end position="216"/>
    </location>
</feature>
<dbReference type="Proteomes" id="UP000032809">
    <property type="component" value="Chromosome I"/>
</dbReference>
<dbReference type="GO" id="GO:0009103">
    <property type="term" value="P:lipopolysaccharide biosynthetic process"/>
    <property type="evidence" value="ECO:0007669"/>
    <property type="project" value="TreeGrafter"/>
</dbReference>
<dbReference type="KEGG" id="dtn:DTL3_0982"/>
<dbReference type="InterPro" id="IPR028098">
    <property type="entry name" value="Glyco_trans_4-like_N"/>
</dbReference>
<dbReference type="Pfam" id="PF00534">
    <property type="entry name" value="Glycos_transf_1"/>
    <property type="match status" value="1"/>
</dbReference>
<reference evidence="5" key="1">
    <citation type="submission" date="2014-11" db="EMBL/GenBank/DDBJ databases">
        <authorList>
            <person name="Wibberg D."/>
        </authorList>
    </citation>
    <scope>NUCLEOTIDE SEQUENCE [LARGE SCALE GENOMIC DNA]</scope>
    <source>
        <strain evidence="5">L3</strain>
    </source>
</reference>
<dbReference type="EMBL" id="LN824141">
    <property type="protein sequence ID" value="CEP78286.1"/>
    <property type="molecule type" value="Genomic_DNA"/>
</dbReference>
<keyword evidence="1 4" id="KW-0808">Transferase</keyword>
<dbReference type="InterPro" id="IPR001296">
    <property type="entry name" value="Glyco_trans_1"/>
</dbReference>
<accession>A0A0C7NK86</accession>
<proteinExistence type="predicted"/>
<dbReference type="Gene3D" id="3.40.50.2000">
    <property type="entry name" value="Glycogen Phosphorylase B"/>
    <property type="match status" value="2"/>
</dbReference>
<dbReference type="OrthoDB" id="9806653at2"/>
<dbReference type="CDD" id="cd03825">
    <property type="entry name" value="GT4_WcaC-like"/>
    <property type="match status" value="1"/>
</dbReference>